<evidence type="ECO:0000256" key="2">
    <source>
        <dbReference type="ARBA" id="ARBA00022771"/>
    </source>
</evidence>
<feature type="compositionally biased region" description="Basic and acidic residues" evidence="5">
    <location>
        <begin position="381"/>
        <end position="394"/>
    </location>
</feature>
<evidence type="ECO:0000256" key="3">
    <source>
        <dbReference type="ARBA" id="ARBA00022833"/>
    </source>
</evidence>
<dbReference type="PROSITE" id="PS50145">
    <property type="entry name" value="ZF_TRAF"/>
    <property type="match status" value="1"/>
</dbReference>
<dbReference type="InterPro" id="IPR013083">
    <property type="entry name" value="Znf_RING/FYVE/PHD"/>
</dbReference>
<dbReference type="Proteomes" id="UP000594638">
    <property type="component" value="Unassembled WGS sequence"/>
</dbReference>
<feature type="compositionally biased region" description="Basic and acidic residues" evidence="5">
    <location>
        <begin position="506"/>
        <end position="537"/>
    </location>
</feature>
<feature type="compositionally biased region" description="Basic and acidic residues" evidence="5">
    <location>
        <begin position="487"/>
        <end position="499"/>
    </location>
</feature>
<evidence type="ECO:0000256" key="4">
    <source>
        <dbReference type="PROSITE-ProRule" id="PRU00207"/>
    </source>
</evidence>
<organism evidence="7 8">
    <name type="scientific">Olea europaea subsp. europaea</name>
    <dbReference type="NCBI Taxonomy" id="158383"/>
    <lineage>
        <taxon>Eukaryota</taxon>
        <taxon>Viridiplantae</taxon>
        <taxon>Streptophyta</taxon>
        <taxon>Embryophyta</taxon>
        <taxon>Tracheophyta</taxon>
        <taxon>Spermatophyta</taxon>
        <taxon>Magnoliopsida</taxon>
        <taxon>eudicotyledons</taxon>
        <taxon>Gunneridae</taxon>
        <taxon>Pentapetalae</taxon>
        <taxon>asterids</taxon>
        <taxon>lamiids</taxon>
        <taxon>Lamiales</taxon>
        <taxon>Oleaceae</taxon>
        <taxon>Oleeae</taxon>
        <taxon>Olea</taxon>
    </lineage>
</organism>
<dbReference type="InterPro" id="IPR001293">
    <property type="entry name" value="Znf_TRAF"/>
</dbReference>
<dbReference type="PANTHER" id="PTHR10131:SF161">
    <property type="entry name" value="F26K24.24 PROTEIN"/>
    <property type="match status" value="1"/>
</dbReference>
<dbReference type="GO" id="GO:0008270">
    <property type="term" value="F:zinc ion binding"/>
    <property type="evidence" value="ECO:0007669"/>
    <property type="project" value="UniProtKB-KW"/>
</dbReference>
<evidence type="ECO:0000313" key="7">
    <source>
        <dbReference type="EMBL" id="CAA3015836.1"/>
    </source>
</evidence>
<feature type="region of interest" description="Disordered" evidence="5">
    <location>
        <begin position="344"/>
        <end position="537"/>
    </location>
</feature>
<proteinExistence type="predicted"/>
<dbReference type="SUPFAM" id="SSF49599">
    <property type="entry name" value="TRAF domain-like"/>
    <property type="match status" value="1"/>
</dbReference>
<dbReference type="PANTHER" id="PTHR10131">
    <property type="entry name" value="TNF RECEPTOR ASSOCIATED FACTOR"/>
    <property type="match status" value="1"/>
</dbReference>
<keyword evidence="8" id="KW-1185">Reference proteome</keyword>
<evidence type="ECO:0000259" key="6">
    <source>
        <dbReference type="PROSITE" id="PS50145"/>
    </source>
</evidence>
<feature type="zinc finger region" description="TRAF-type" evidence="4">
    <location>
        <begin position="221"/>
        <end position="268"/>
    </location>
</feature>
<dbReference type="Gene3D" id="3.30.40.10">
    <property type="entry name" value="Zinc/RING finger domain, C3HC4 (zinc finger)"/>
    <property type="match status" value="1"/>
</dbReference>
<dbReference type="OrthoDB" id="1737200at2759"/>
<dbReference type="Gramene" id="OE9A061794T1">
    <property type="protein sequence ID" value="OE9A061794C1"/>
    <property type="gene ID" value="OE9A061794"/>
</dbReference>
<reference evidence="7 8" key="1">
    <citation type="submission" date="2019-12" db="EMBL/GenBank/DDBJ databases">
        <authorList>
            <person name="Alioto T."/>
            <person name="Alioto T."/>
            <person name="Gomez Garrido J."/>
        </authorList>
    </citation>
    <scope>NUCLEOTIDE SEQUENCE [LARGE SCALE GENOMIC DNA]</scope>
</reference>
<gene>
    <name evidence="7" type="ORF">OLEA9_A061794</name>
</gene>
<feature type="domain" description="TRAF-type" evidence="6">
    <location>
        <begin position="221"/>
        <end position="268"/>
    </location>
</feature>
<sequence>MHWGLSMNPPAEDMEIRRDKIGEEKEGGPSFHCDLYDTDLVHKIAEALLPGLASACVDNTTGGLSKSPASVAVDIRREMVDYLVQRSEHFVAESVVLEGGPAAEVSENPFDTISDFVDDFASSKRNFFSRVSGWVLSERREDRIDDLVQEMEINGFWLLNRRESVAQMLLKNIDFKNIFHCGMKFKSLEELEEHKSQCTFRTMTCYNEGCDATFSAAQMDHHDSICPFKILPCEQNCSDHIMRREMDRHCITVCPMKLVKCPFYSVGCQSTVHHVKMDQHRSENLPSHLLYILQVIHKEASPDDLKGRVEELEKLSSPGKLAESRDARSLSVLVKDLEAKLRPLKVDPKPNSSKEVTGLTYRKQESPGLPINEDGSTQSPSKKEESSHQKEKSLESPAHINEQLESQLEKEKNVDSFARKDKSVESPTFMNEKLESKVEKEELKEDSVKAESSLEKDKSVGSPAYTNEQIGSQLKKEECIALVPVEENSKESPVQREEGLSSPTKVEAKVDKLSERLVESPIKEELAASPKKKEERQ</sequence>
<dbReference type="Pfam" id="PF02176">
    <property type="entry name" value="zf-TRAF"/>
    <property type="match status" value="1"/>
</dbReference>
<feature type="compositionally biased region" description="Basic and acidic residues" evidence="5">
    <location>
        <begin position="407"/>
        <end position="424"/>
    </location>
</feature>
<evidence type="ECO:0000256" key="5">
    <source>
        <dbReference type="SAM" id="MobiDB-lite"/>
    </source>
</evidence>
<feature type="compositionally biased region" description="Basic and acidic residues" evidence="5">
    <location>
        <begin position="432"/>
        <end position="459"/>
    </location>
</feature>
<dbReference type="AlphaFoldDB" id="A0A8S0UCA1"/>
<keyword evidence="3 4" id="KW-0862">Zinc</keyword>
<protein>
    <submittedName>
        <fullName evidence="7">Neurofilament heavy polypeptide-like</fullName>
    </submittedName>
</protein>
<dbReference type="EMBL" id="CACTIH010007574">
    <property type="protein sequence ID" value="CAA3015836.1"/>
    <property type="molecule type" value="Genomic_DNA"/>
</dbReference>
<evidence type="ECO:0000256" key="1">
    <source>
        <dbReference type="ARBA" id="ARBA00022723"/>
    </source>
</evidence>
<accession>A0A8S0UCA1</accession>
<keyword evidence="1 4" id="KW-0479">Metal-binding</keyword>
<name>A0A8S0UCA1_OLEEU</name>
<comment type="caution">
    <text evidence="7">The sequence shown here is derived from an EMBL/GenBank/DDBJ whole genome shotgun (WGS) entry which is preliminary data.</text>
</comment>
<evidence type="ECO:0000313" key="8">
    <source>
        <dbReference type="Proteomes" id="UP000594638"/>
    </source>
</evidence>
<keyword evidence="2 4" id="KW-0863">Zinc-finger</keyword>